<proteinExistence type="inferred from homology"/>
<evidence type="ECO:0000256" key="6">
    <source>
        <dbReference type="PROSITE-ProRule" id="PRU00706"/>
    </source>
</evidence>
<evidence type="ECO:0000256" key="1">
    <source>
        <dbReference type="ARBA" id="ARBA00008142"/>
    </source>
</evidence>
<keyword evidence="9" id="KW-1185">Reference proteome</keyword>
<dbReference type="Gene3D" id="3.30.70.141">
    <property type="entry name" value="Nucleoside diphosphate kinase-like domain"/>
    <property type="match status" value="1"/>
</dbReference>
<keyword evidence="2" id="KW-0808">Transferase</keyword>
<dbReference type="OrthoDB" id="2162449at2759"/>
<dbReference type="AlphaFoldDB" id="X6MRS2"/>
<name>X6MRS2_RETFI</name>
<comment type="similarity">
    <text evidence="1 6">Belongs to the NDK family.</text>
</comment>
<dbReference type="GO" id="GO:0005524">
    <property type="term" value="F:ATP binding"/>
    <property type="evidence" value="ECO:0007669"/>
    <property type="project" value="UniProtKB-KW"/>
</dbReference>
<dbReference type="SMART" id="SM00562">
    <property type="entry name" value="NDK"/>
    <property type="match status" value="1"/>
</dbReference>
<dbReference type="PANTHER" id="PTHR46161:SF3">
    <property type="entry name" value="NUCLEOSIDE DIPHOSPHATE KINASE DDB_G0292928-RELATED"/>
    <property type="match status" value="1"/>
</dbReference>
<keyword evidence="3" id="KW-0547">Nucleotide-binding</keyword>
<reference evidence="8 9" key="1">
    <citation type="journal article" date="2013" name="Curr. Biol.">
        <title>The Genome of the Foraminiferan Reticulomyxa filosa.</title>
        <authorList>
            <person name="Glockner G."/>
            <person name="Hulsmann N."/>
            <person name="Schleicher M."/>
            <person name="Noegel A.A."/>
            <person name="Eichinger L."/>
            <person name="Gallinger C."/>
            <person name="Pawlowski J."/>
            <person name="Sierra R."/>
            <person name="Euteneuer U."/>
            <person name="Pillet L."/>
            <person name="Moustafa A."/>
            <person name="Platzer M."/>
            <person name="Groth M."/>
            <person name="Szafranski K."/>
            <person name="Schliwa M."/>
        </authorList>
    </citation>
    <scope>NUCLEOTIDE SEQUENCE [LARGE SCALE GENOMIC DNA]</scope>
</reference>
<gene>
    <name evidence="8" type="ORF">RFI_21001</name>
</gene>
<evidence type="ECO:0000256" key="4">
    <source>
        <dbReference type="ARBA" id="ARBA00022777"/>
    </source>
</evidence>
<feature type="domain" description="Nucleoside diphosphate kinase-like" evidence="7">
    <location>
        <begin position="323"/>
        <end position="456"/>
    </location>
</feature>
<dbReference type="Pfam" id="PF00334">
    <property type="entry name" value="NDK"/>
    <property type="match status" value="1"/>
</dbReference>
<dbReference type="InterPro" id="IPR034907">
    <property type="entry name" value="NDK-like_dom"/>
</dbReference>
<comment type="caution">
    <text evidence="8">The sequence shown here is derived from an EMBL/GenBank/DDBJ whole genome shotgun (WGS) entry which is preliminary data.</text>
</comment>
<organism evidence="8 9">
    <name type="scientific">Reticulomyxa filosa</name>
    <dbReference type="NCBI Taxonomy" id="46433"/>
    <lineage>
        <taxon>Eukaryota</taxon>
        <taxon>Sar</taxon>
        <taxon>Rhizaria</taxon>
        <taxon>Retaria</taxon>
        <taxon>Foraminifera</taxon>
        <taxon>Monothalamids</taxon>
        <taxon>Reticulomyxidae</taxon>
        <taxon>Reticulomyxa</taxon>
    </lineage>
</organism>
<dbReference type="CDD" id="cd22983">
    <property type="entry name" value="DD_CrRSP23-like"/>
    <property type="match status" value="1"/>
</dbReference>
<sequence>MFAFFLFCFWNIDTFINVLKNLFNFLIISSVTLLIIKKIVQIITSFAVEQKSNLRAQKKPKKRADDKILFSNSNLNETLQKLFLPTYVPYFVECQKKSRLICNIFFVNQREAKIIDESKVLLNEKQYQLIQCDDVQAFCKLPVQGYLLSDITIEKLENCLELGKLYNNKDYIIPKDKYIESHLMRVFFPLRMESITSLRQIVVVISPALAPEHTLQISEQLKLQLQLLLKSEHFRNKTSVNLFLKTTFNYQSTDSDDYTALLIEGVDCYHTIVNNIGCLTYPKINERHKWTAKFENKYRWFVVENMEDWNKCCSNDVFQTIPMERTLAIIKPNAMTSMDHIISDFILKYGFVIISQKKLHLNKQFAEDFYEYEERSKQATTKIGTICVLVLEKIGAIQAWRTLLGPTNIEIARKESPGSIRSKFGQTNTQNACHGSDSAKSAHREIKFFFPELTNDFEKAAPTIVEQYMQQKLANGETLEDFLVRGLSELAREKPGSGLEVINWFGNWLLTNNPNRPIIEED</sequence>
<accession>X6MRS2</accession>
<evidence type="ECO:0000256" key="2">
    <source>
        <dbReference type="ARBA" id="ARBA00022679"/>
    </source>
</evidence>
<dbReference type="Proteomes" id="UP000023152">
    <property type="component" value="Unassembled WGS sequence"/>
</dbReference>
<evidence type="ECO:0000313" key="9">
    <source>
        <dbReference type="Proteomes" id="UP000023152"/>
    </source>
</evidence>
<dbReference type="SUPFAM" id="SSF54919">
    <property type="entry name" value="Nucleoside diphosphate kinase, NDK"/>
    <property type="match status" value="1"/>
</dbReference>
<evidence type="ECO:0000313" key="8">
    <source>
        <dbReference type="EMBL" id="ETO16351.1"/>
    </source>
</evidence>
<dbReference type="GO" id="GO:0016301">
    <property type="term" value="F:kinase activity"/>
    <property type="evidence" value="ECO:0007669"/>
    <property type="project" value="UniProtKB-KW"/>
</dbReference>
<protein>
    <submittedName>
        <fullName evidence="8">Nucleoside diphosphate kinase</fullName>
    </submittedName>
</protein>
<dbReference type="PANTHER" id="PTHR46161">
    <property type="entry name" value="NUCLEOSIDE DIPHOSPHATE KINASE"/>
    <property type="match status" value="1"/>
</dbReference>
<keyword evidence="4 8" id="KW-0418">Kinase</keyword>
<comment type="caution">
    <text evidence="6">Lacks conserved residue(s) required for the propagation of feature annotation.</text>
</comment>
<keyword evidence="5" id="KW-0067">ATP-binding</keyword>
<dbReference type="InterPro" id="IPR036850">
    <property type="entry name" value="NDK-like_dom_sf"/>
</dbReference>
<evidence type="ECO:0000256" key="5">
    <source>
        <dbReference type="ARBA" id="ARBA00022840"/>
    </source>
</evidence>
<dbReference type="PROSITE" id="PS51374">
    <property type="entry name" value="NDPK_LIKE"/>
    <property type="match status" value="1"/>
</dbReference>
<evidence type="ECO:0000259" key="7">
    <source>
        <dbReference type="SMART" id="SM00562"/>
    </source>
</evidence>
<evidence type="ECO:0000256" key="3">
    <source>
        <dbReference type="ARBA" id="ARBA00022741"/>
    </source>
</evidence>
<dbReference type="EMBL" id="ASPP01018338">
    <property type="protein sequence ID" value="ETO16351.1"/>
    <property type="molecule type" value="Genomic_DNA"/>
</dbReference>